<name>A0AAJ5BGT3_9GAMM</name>
<evidence type="ECO:0008006" key="4">
    <source>
        <dbReference type="Google" id="ProtNLM"/>
    </source>
</evidence>
<dbReference type="AlphaFoldDB" id="A0AAJ5BGT3"/>
<evidence type="ECO:0000313" key="3">
    <source>
        <dbReference type="Proteomes" id="UP000226420"/>
    </source>
</evidence>
<organism evidence="2 3">
    <name type="scientific">Pragia fontium DSM 5563 = ATCC 49100</name>
    <dbReference type="NCBI Taxonomy" id="1122977"/>
    <lineage>
        <taxon>Bacteria</taxon>
        <taxon>Pseudomonadati</taxon>
        <taxon>Pseudomonadota</taxon>
        <taxon>Gammaproteobacteria</taxon>
        <taxon>Enterobacterales</taxon>
        <taxon>Budviciaceae</taxon>
        <taxon>Pragia</taxon>
    </lineage>
</organism>
<protein>
    <recommendedName>
        <fullName evidence="4">DUF3999 domain-containing protein</fullName>
    </recommendedName>
</protein>
<keyword evidence="1" id="KW-1133">Transmembrane helix</keyword>
<evidence type="ECO:0000313" key="2">
    <source>
        <dbReference type="EMBL" id="SFC63048.1"/>
    </source>
</evidence>
<dbReference type="InterPro" id="IPR025060">
    <property type="entry name" value="DUF3999"/>
</dbReference>
<proteinExistence type="predicted"/>
<keyword evidence="1" id="KW-0472">Membrane</keyword>
<dbReference type="Pfam" id="PF13163">
    <property type="entry name" value="DUF3999"/>
    <property type="match status" value="1"/>
</dbReference>
<keyword evidence="1" id="KW-0812">Transmembrane</keyword>
<feature type="transmembrane region" description="Helical" evidence="1">
    <location>
        <begin position="447"/>
        <end position="468"/>
    </location>
</feature>
<dbReference type="RefSeq" id="WP_074821681.1">
    <property type="nucleotide sequence ID" value="NZ_FOLW01000003.1"/>
</dbReference>
<evidence type="ECO:0000256" key="1">
    <source>
        <dbReference type="SAM" id="Phobius"/>
    </source>
</evidence>
<sequence>MMWLKDIKNSTFNSGVALGILCLFSLSPVYAESPELTPQDFYHGAELETTEAFPFYRVTLPEEVYRESVKPDLSDMRVFNSSGQAVTFSLSPVEQSSVEMRESPLRIFPLKMSVDKPDGSYQGERITLKSADGVEIKISQDEKSELATSYLLQVEGEQENQNLNQIVLNWAQSKHNWQAHVTVFSSRDLKSWHKQADNAPLMDLASGSDRLLLNHIDIDDNYNSKRARYWLLVINSDGQSSAPIITKANSIAIIRDQRTETVDLPFNAKAVSKIEVEYVLDRPQPLTTLSIVPEQKNTVLPISIEYRTSHDDQWHWLMNTVVYQLDGETGYRVSEPLSLNQKLVQGIRIKAINGNWGEQPPTMTGTRNQIDVIFNAQGSSPYLLAWGSHQAPAATMMIEQLIPASAIPKSGLNDLPRAHVGSVMVLGGEQRLTATSSAEQASQWQKWLLWGLLIVGVIGLALIVVKLAREVMGSRPQ</sequence>
<dbReference type="EMBL" id="FOLW01000003">
    <property type="protein sequence ID" value="SFC63048.1"/>
    <property type="molecule type" value="Genomic_DNA"/>
</dbReference>
<reference evidence="2 3" key="1">
    <citation type="submission" date="2016-10" db="EMBL/GenBank/DDBJ databases">
        <authorList>
            <person name="Varghese N."/>
            <person name="Submissions S."/>
        </authorList>
    </citation>
    <scope>NUCLEOTIDE SEQUENCE [LARGE SCALE GENOMIC DNA]</scope>
    <source>
        <strain evidence="2 3">DSM 5563</strain>
    </source>
</reference>
<comment type="caution">
    <text evidence="2">The sequence shown here is derived from an EMBL/GenBank/DDBJ whole genome shotgun (WGS) entry which is preliminary data.</text>
</comment>
<accession>A0AAJ5BGT3</accession>
<dbReference type="Proteomes" id="UP000226420">
    <property type="component" value="Unassembled WGS sequence"/>
</dbReference>
<gene>
    <name evidence="2" type="ORF">SAMN02745723_103158</name>
</gene>